<sequence>MEHQEKGQGAKLGGFTQLFVRAACLPRQCVWKLCAERALLSLPHTAGRASVEWRPPRSSTGKPHCDGVAERSGLEELSPDRPVSPCTANAVGLAAYSHDNWLPEHQMCAERGERRMESGPAGGTEEPLFGPGKADALPIKVPSIEEGTKGATKAT</sequence>
<feature type="region of interest" description="Disordered" evidence="1">
    <location>
        <begin position="51"/>
        <end position="83"/>
    </location>
</feature>
<gene>
    <name evidence="2" type="ORF">EYF80_002408</name>
</gene>
<keyword evidence="3" id="KW-1185">Reference proteome</keyword>
<evidence type="ECO:0000256" key="1">
    <source>
        <dbReference type="SAM" id="MobiDB-lite"/>
    </source>
</evidence>
<proteinExistence type="predicted"/>
<feature type="region of interest" description="Disordered" evidence="1">
    <location>
        <begin position="111"/>
        <end position="155"/>
    </location>
</feature>
<organism evidence="2 3">
    <name type="scientific">Liparis tanakae</name>
    <name type="common">Tanaka's snailfish</name>
    <dbReference type="NCBI Taxonomy" id="230148"/>
    <lineage>
        <taxon>Eukaryota</taxon>
        <taxon>Metazoa</taxon>
        <taxon>Chordata</taxon>
        <taxon>Craniata</taxon>
        <taxon>Vertebrata</taxon>
        <taxon>Euteleostomi</taxon>
        <taxon>Actinopterygii</taxon>
        <taxon>Neopterygii</taxon>
        <taxon>Teleostei</taxon>
        <taxon>Neoteleostei</taxon>
        <taxon>Acanthomorphata</taxon>
        <taxon>Eupercaria</taxon>
        <taxon>Perciformes</taxon>
        <taxon>Cottioidei</taxon>
        <taxon>Cottales</taxon>
        <taxon>Liparidae</taxon>
        <taxon>Liparis</taxon>
    </lineage>
</organism>
<dbReference type="AlphaFoldDB" id="A0A4Z2JAL5"/>
<reference evidence="2 3" key="1">
    <citation type="submission" date="2019-03" db="EMBL/GenBank/DDBJ databases">
        <title>First draft genome of Liparis tanakae, snailfish: a comprehensive survey of snailfish specific genes.</title>
        <authorList>
            <person name="Kim W."/>
            <person name="Song I."/>
            <person name="Jeong J.-H."/>
            <person name="Kim D."/>
            <person name="Kim S."/>
            <person name="Ryu S."/>
            <person name="Song J.Y."/>
            <person name="Lee S.K."/>
        </authorList>
    </citation>
    <scope>NUCLEOTIDE SEQUENCE [LARGE SCALE GENOMIC DNA]</scope>
    <source>
        <tissue evidence="2">Muscle</tissue>
    </source>
</reference>
<evidence type="ECO:0000313" key="2">
    <source>
        <dbReference type="EMBL" id="TNN87206.1"/>
    </source>
</evidence>
<comment type="caution">
    <text evidence="2">The sequence shown here is derived from an EMBL/GenBank/DDBJ whole genome shotgun (WGS) entry which is preliminary data.</text>
</comment>
<accession>A0A4Z2JAL5</accession>
<feature type="compositionally biased region" description="Basic and acidic residues" evidence="1">
    <location>
        <begin position="63"/>
        <end position="74"/>
    </location>
</feature>
<evidence type="ECO:0000313" key="3">
    <source>
        <dbReference type="Proteomes" id="UP000314294"/>
    </source>
</evidence>
<dbReference type="EMBL" id="SRLO01000011">
    <property type="protein sequence ID" value="TNN87206.1"/>
    <property type="molecule type" value="Genomic_DNA"/>
</dbReference>
<dbReference type="Proteomes" id="UP000314294">
    <property type="component" value="Unassembled WGS sequence"/>
</dbReference>
<name>A0A4Z2JAL5_9TELE</name>
<protein>
    <submittedName>
        <fullName evidence="2">Uncharacterized protein</fullName>
    </submittedName>
</protein>